<dbReference type="EMBL" id="ASGP02000005">
    <property type="protein sequence ID" value="KAH9506081.1"/>
    <property type="molecule type" value="Genomic_DNA"/>
</dbReference>
<accession>A0A922L2I8</accession>
<keyword evidence="2" id="KW-1133">Transmembrane helix</keyword>
<evidence type="ECO:0000256" key="3">
    <source>
        <dbReference type="SAM" id="SignalP"/>
    </source>
</evidence>
<keyword evidence="3" id="KW-0732">Signal</keyword>
<feature type="transmembrane region" description="Helical" evidence="2">
    <location>
        <begin position="711"/>
        <end position="733"/>
    </location>
</feature>
<keyword evidence="2" id="KW-0812">Transmembrane</keyword>
<feature type="signal peptide" evidence="3">
    <location>
        <begin position="1"/>
        <end position="24"/>
    </location>
</feature>
<gene>
    <name evidence="4" type="ORF">DERF_010828</name>
</gene>
<reference evidence="4" key="2">
    <citation type="journal article" date="2022" name="Res Sq">
        <title>Comparative Genomics Reveals Insights into the Divergent Evolution of Astigmatic Mites and Household Pest Adaptations.</title>
        <authorList>
            <person name="Xiong Q."/>
            <person name="Wan A.T.-Y."/>
            <person name="Liu X.-Y."/>
            <person name="Fung C.S.-H."/>
            <person name="Xiao X."/>
            <person name="Malainual N."/>
            <person name="Hou J."/>
            <person name="Wang L."/>
            <person name="Wang M."/>
            <person name="Yang K."/>
            <person name="Cui Y."/>
            <person name="Leung E."/>
            <person name="Nong W."/>
            <person name="Shin S.-K."/>
            <person name="Au S."/>
            <person name="Jeong K.Y."/>
            <person name="Chew F.T."/>
            <person name="Hui J."/>
            <person name="Leung T.F."/>
            <person name="Tungtrongchitr A."/>
            <person name="Zhong N."/>
            <person name="Liu Z."/>
            <person name="Tsui S."/>
        </authorList>
    </citation>
    <scope>NUCLEOTIDE SEQUENCE</scope>
    <source>
        <strain evidence="4">Derf</strain>
        <tissue evidence="4">Whole organism</tissue>
    </source>
</reference>
<feature type="transmembrane region" description="Helical" evidence="2">
    <location>
        <begin position="1320"/>
        <end position="1340"/>
    </location>
</feature>
<feature type="transmembrane region" description="Helical" evidence="2">
    <location>
        <begin position="433"/>
        <end position="457"/>
    </location>
</feature>
<dbReference type="Proteomes" id="UP000790347">
    <property type="component" value="Unassembled WGS sequence"/>
</dbReference>
<keyword evidence="2" id="KW-0472">Membrane</keyword>
<evidence type="ECO:0000313" key="4">
    <source>
        <dbReference type="EMBL" id="KAH9506081.1"/>
    </source>
</evidence>
<feature type="chain" id="PRO_5037986616" evidence="3">
    <location>
        <begin position="25"/>
        <end position="1428"/>
    </location>
</feature>
<evidence type="ECO:0000256" key="2">
    <source>
        <dbReference type="SAM" id="Phobius"/>
    </source>
</evidence>
<proteinExistence type="predicted"/>
<feature type="compositionally biased region" description="Acidic residues" evidence="1">
    <location>
        <begin position="1080"/>
        <end position="1089"/>
    </location>
</feature>
<keyword evidence="5" id="KW-1185">Reference proteome</keyword>
<feature type="region of interest" description="Disordered" evidence="1">
    <location>
        <begin position="373"/>
        <end position="413"/>
    </location>
</feature>
<feature type="compositionally biased region" description="Polar residues" evidence="1">
    <location>
        <begin position="1418"/>
        <end position="1428"/>
    </location>
</feature>
<feature type="region of interest" description="Disordered" evidence="1">
    <location>
        <begin position="1065"/>
        <end position="1093"/>
    </location>
</feature>
<name>A0A922L2I8_DERFA</name>
<sequence>MFYSLFMMFWILFLLLFNNQESSSLELLPNDAQRTINCGLHYLPNTIGISIIQQHLIQFVEITNEQKIDLLIVMYDHLLSIDQNFPFVNLVNGYSLSLSKLIENQTVAEQFNEQLMNWRPDLSMTQISEQQKHRPRINIAWSKPVIGARGANPQFRSSLYSTKTYDYKHFQNGIFRNQSVNNPITSFYMDNSHTKYLFLVSTIESTLSFEYHVDNDELAIYLWYSFHKQLVGYLKFDFRAMTVMLFRKQISSGLTSEMMEDYDFNYGFELYERNIENNNNYWRIFIVSNQKKLILSFNANVLRQFTKKFPFIFLKLEEFFYCQHIDAKIRQLDKPFKNEIIAQTSLPLSSSSESLAPSPEFSAPSSESFDLSPSSVFASSPESESFAPSSSSSPTPTPTPSPSPSPSSDLVSSMTSSEPLLELKMKMLEQYRIPLFIGGMVIIAILLFTIVGATICIRTRRLLPGMTMNNDDTDYMFMDISNGGGYNDGGTPITLFKRSPKTIPVLKNTDLSTNYNHHHQSLWSLNLIDGYLFIFKEFTTNRLERMLMEQFKWKEQKEIEQKPEIRIIMGYTKMTGYIFDSYITYDRIEYRFGYYETIGYYFSLNKDALSVDNRNSWYENQDKLFNNQWQYGFTMDSVVIEKNESEKILFLVSSDKILAVNELLLFDLKGEKMYNIHLMKFNDYFHCIWSKIMDINHAMNRTNRMGEYLKIIIFILTLIILLAVMISILIALYNYRRSLDQTTTTTIDYYPNKYRLSETISLKTIDTIDTFVDRKIKTMYTTSLLALLISVRLNLGNAQDEQQQQQQQPKMIKCGCDYLNNTIGISITENNQIYQMLYTNQTLQVIKYEQQINGKRISTVNNKPNSYRMNLIDGHYYYHLNQLIQSPDVYKKLLDLYFVGNYGNFSDIYKFMIYHNDSNIIVISNDDHLLFISYRMNEDSIRVNKYGNDSLKLLVRLHYMDHNGLDYLYSAQTRSHYWSNEQTNRMKQNIHRSFQPVEYGFIINKGDGPPPPPPPNNAAILNDEKIVFLLSNSRQTILSFNFNAFYTDKMTFPITIQSYQDFFYCESQPPPPPPPTKGNDDDDDCEDDENPYKNDVTTISRTVVEQTTKIVYQEYHLLLYTKTIGLSITGGYLYQFLYINQTIKIIIYDPYKSILIDKKNNNNYQLNLIDGQLMTNGIDDIINDHTNKLIRIMLKYFLVNTYIGQMLWALFRLNIAKLTTKHYGVSGIYDWTKILYIDPENHQKFIVFNGFASRSKQQHNYEFNHHLLNNSVFTFGFVDRISGHSGGGGGDHDVERIFLFSNQNEKILSFSTHILVNKNAIILILGPLMIIILIACYRNWKFCYLHSKLSQRIRRLSQRKSWRMYPIYQYQQNSSSSSSSTSKTKTPPQSFLHSLSLKLRSDLKLKKQPNPAPPPPSSQSITELSILL</sequence>
<evidence type="ECO:0000256" key="1">
    <source>
        <dbReference type="SAM" id="MobiDB-lite"/>
    </source>
</evidence>
<protein>
    <submittedName>
        <fullName evidence="4">Uncharacterized protein</fullName>
    </submittedName>
</protein>
<comment type="caution">
    <text evidence="4">The sequence shown here is derived from an EMBL/GenBank/DDBJ whole genome shotgun (WGS) entry which is preliminary data.</text>
</comment>
<reference evidence="4" key="1">
    <citation type="submission" date="2013-05" db="EMBL/GenBank/DDBJ databases">
        <authorList>
            <person name="Yim A.K.Y."/>
            <person name="Chan T.F."/>
            <person name="Ji K.M."/>
            <person name="Liu X.Y."/>
            <person name="Zhou J.W."/>
            <person name="Li R.Q."/>
            <person name="Yang K.Y."/>
            <person name="Li J."/>
            <person name="Li M."/>
            <person name="Law P.T.W."/>
            <person name="Wu Y.L."/>
            <person name="Cai Z.L."/>
            <person name="Qin H."/>
            <person name="Bao Y."/>
            <person name="Leung R.K.K."/>
            <person name="Ng P.K.S."/>
            <person name="Zou J."/>
            <person name="Zhong X.J."/>
            <person name="Ran P.X."/>
            <person name="Zhong N.S."/>
            <person name="Liu Z.G."/>
            <person name="Tsui S.K.W."/>
        </authorList>
    </citation>
    <scope>NUCLEOTIDE SEQUENCE</scope>
    <source>
        <strain evidence="4">Derf</strain>
        <tissue evidence="4">Whole organism</tissue>
    </source>
</reference>
<feature type="compositionally biased region" description="Low complexity" evidence="1">
    <location>
        <begin position="373"/>
        <end position="394"/>
    </location>
</feature>
<feature type="region of interest" description="Disordered" evidence="1">
    <location>
        <begin position="1405"/>
        <end position="1428"/>
    </location>
</feature>
<feature type="compositionally biased region" description="Pro residues" evidence="1">
    <location>
        <begin position="395"/>
        <end position="405"/>
    </location>
</feature>
<organism evidence="4 5">
    <name type="scientific">Dermatophagoides farinae</name>
    <name type="common">American house dust mite</name>
    <dbReference type="NCBI Taxonomy" id="6954"/>
    <lineage>
        <taxon>Eukaryota</taxon>
        <taxon>Metazoa</taxon>
        <taxon>Ecdysozoa</taxon>
        <taxon>Arthropoda</taxon>
        <taxon>Chelicerata</taxon>
        <taxon>Arachnida</taxon>
        <taxon>Acari</taxon>
        <taxon>Acariformes</taxon>
        <taxon>Sarcoptiformes</taxon>
        <taxon>Astigmata</taxon>
        <taxon>Psoroptidia</taxon>
        <taxon>Analgoidea</taxon>
        <taxon>Pyroglyphidae</taxon>
        <taxon>Dermatophagoidinae</taxon>
        <taxon>Dermatophagoides</taxon>
    </lineage>
</organism>
<evidence type="ECO:0000313" key="5">
    <source>
        <dbReference type="Proteomes" id="UP000790347"/>
    </source>
</evidence>